<keyword evidence="3" id="KW-1185">Reference proteome</keyword>
<evidence type="ECO:0000256" key="1">
    <source>
        <dbReference type="SAM" id="MobiDB-lite"/>
    </source>
</evidence>
<protein>
    <recommendedName>
        <fullName evidence="4">Transposase</fullName>
    </recommendedName>
</protein>
<feature type="region of interest" description="Disordered" evidence="1">
    <location>
        <begin position="68"/>
        <end position="143"/>
    </location>
</feature>
<feature type="region of interest" description="Disordered" evidence="1">
    <location>
        <begin position="1"/>
        <end position="21"/>
    </location>
</feature>
<reference evidence="2 3" key="1">
    <citation type="submission" date="2023-07" db="EMBL/GenBank/DDBJ databases">
        <title>Sequencing the genomes of 1000 actinobacteria strains.</title>
        <authorList>
            <person name="Klenk H.-P."/>
        </authorList>
    </citation>
    <scope>NUCLEOTIDE SEQUENCE [LARGE SCALE GENOMIC DNA]</scope>
    <source>
        <strain evidence="2 3">DSM 40229</strain>
    </source>
</reference>
<dbReference type="EMBL" id="JAURUD010000001">
    <property type="protein sequence ID" value="MDP9680609.1"/>
    <property type="molecule type" value="Genomic_DNA"/>
</dbReference>
<comment type="caution">
    <text evidence="2">The sequence shown here is derived from an EMBL/GenBank/DDBJ whole genome shotgun (WGS) entry which is preliminary data.</text>
</comment>
<evidence type="ECO:0008006" key="4">
    <source>
        <dbReference type="Google" id="ProtNLM"/>
    </source>
</evidence>
<dbReference type="Proteomes" id="UP001231675">
    <property type="component" value="Unassembled WGS sequence"/>
</dbReference>
<evidence type="ECO:0000313" key="3">
    <source>
        <dbReference type="Proteomes" id="UP001231675"/>
    </source>
</evidence>
<proteinExistence type="predicted"/>
<accession>A0ABT9LA75</accession>
<sequence length="143" mass="15218">MCRPRQDRGLGPARPGPILNPPASTVHRILVRHGLNRLADMDRPTGQVIRRYERARPGELVHVDVKKLGRIPDGGGHKVLGRQAGRARRGSMGFDHIHSAVDATPVSPTAGSTRTRRPPPARTSRAGPQPSSGPRASAASSGS</sequence>
<name>A0ABT9LA75_STRGD</name>
<organism evidence="2 3">
    <name type="scientific">Streptomyces griseoviridis</name>
    <dbReference type="NCBI Taxonomy" id="45398"/>
    <lineage>
        <taxon>Bacteria</taxon>
        <taxon>Bacillati</taxon>
        <taxon>Actinomycetota</taxon>
        <taxon>Actinomycetes</taxon>
        <taxon>Kitasatosporales</taxon>
        <taxon>Streptomycetaceae</taxon>
        <taxon>Streptomyces</taxon>
    </lineage>
</organism>
<gene>
    <name evidence="2" type="ORF">J2S47_001111</name>
</gene>
<feature type="compositionally biased region" description="Low complexity" evidence="1">
    <location>
        <begin position="122"/>
        <end position="143"/>
    </location>
</feature>
<evidence type="ECO:0000313" key="2">
    <source>
        <dbReference type="EMBL" id="MDP9680609.1"/>
    </source>
</evidence>